<dbReference type="EMBL" id="KJ716874">
    <property type="protein sequence ID" value="AKA87279.1"/>
    <property type="molecule type" value="Genomic_DNA"/>
</dbReference>
<dbReference type="PROSITE" id="PS01124">
    <property type="entry name" value="HTH_ARAC_FAMILY_2"/>
    <property type="match status" value="1"/>
</dbReference>
<sequence length="271" mass="31436">MNTVNVRDKLNIANASIIAIDSITTNKYLVVYTDNCDLTIHQDNKDLLFPKGSFVFIERGMKFSCKIKKENSEKKPYRTIRLDKEELIMLKDIFKSTHSYYLDEKIIGRKPRNKIIGVDGCPDYVRIFYRIESASDRILKVLKLAYVISRMGIAQEIIHSLVSSAAITFTDKIRSMIEKDTSRKWRINMIADKFNISEISVRKRLESEGGTFNNLLVEVRMNKAMQLLLENELQIHQISKAVGIFSPSYFIKSFKNHFGITPKQFIIYFRG</sequence>
<dbReference type="PRINTS" id="PR00032">
    <property type="entry name" value="HTHARAC"/>
</dbReference>
<keyword evidence="2" id="KW-0238">DNA-binding</keyword>
<evidence type="ECO:0000256" key="2">
    <source>
        <dbReference type="ARBA" id="ARBA00023125"/>
    </source>
</evidence>
<keyword evidence="4" id="KW-0614">Plasmid</keyword>
<evidence type="ECO:0000256" key="3">
    <source>
        <dbReference type="ARBA" id="ARBA00023163"/>
    </source>
</evidence>
<dbReference type="SMART" id="SM00342">
    <property type="entry name" value="HTH_ARAC"/>
    <property type="match status" value="1"/>
</dbReference>
<dbReference type="PANTHER" id="PTHR47894">
    <property type="entry name" value="HTH-TYPE TRANSCRIPTIONAL REGULATOR GADX"/>
    <property type="match status" value="1"/>
</dbReference>
<evidence type="ECO:0000313" key="4">
    <source>
        <dbReference type="EMBL" id="AKA87279.1"/>
    </source>
</evidence>
<dbReference type="AlphaFoldDB" id="A0A0E3MS43"/>
<organism evidence="4">
    <name type="scientific">Escherichia coli</name>
    <dbReference type="NCBI Taxonomy" id="562"/>
    <lineage>
        <taxon>Bacteria</taxon>
        <taxon>Pseudomonadati</taxon>
        <taxon>Pseudomonadota</taxon>
        <taxon>Gammaproteobacteria</taxon>
        <taxon>Enterobacterales</taxon>
        <taxon>Enterobacteriaceae</taxon>
        <taxon>Escherichia</taxon>
    </lineage>
</organism>
<dbReference type="InterPro" id="IPR018060">
    <property type="entry name" value="HTH_AraC"/>
</dbReference>
<accession>A0A0E3MS43</accession>
<dbReference type="GO" id="GO:0003700">
    <property type="term" value="F:DNA-binding transcription factor activity"/>
    <property type="evidence" value="ECO:0007669"/>
    <property type="project" value="InterPro"/>
</dbReference>
<dbReference type="Pfam" id="PF12833">
    <property type="entry name" value="HTH_18"/>
    <property type="match status" value="1"/>
</dbReference>
<dbReference type="InterPro" id="IPR020449">
    <property type="entry name" value="Tscrpt_reg_AraC-type_HTH"/>
</dbReference>
<dbReference type="InterPro" id="IPR009057">
    <property type="entry name" value="Homeodomain-like_sf"/>
</dbReference>
<dbReference type="RefSeq" id="WP_001505292.1">
    <property type="nucleotide sequence ID" value="NZ_CP189658.1"/>
</dbReference>
<dbReference type="PANTHER" id="PTHR47894:SF4">
    <property type="entry name" value="HTH-TYPE TRANSCRIPTIONAL REGULATOR GADX"/>
    <property type="match status" value="1"/>
</dbReference>
<dbReference type="GO" id="GO:0005829">
    <property type="term" value="C:cytosol"/>
    <property type="evidence" value="ECO:0007669"/>
    <property type="project" value="TreeGrafter"/>
</dbReference>
<dbReference type="SUPFAM" id="SSF46689">
    <property type="entry name" value="Homeodomain-like"/>
    <property type="match status" value="1"/>
</dbReference>
<reference evidence="4" key="1">
    <citation type="journal article" date="2015" name="Int. J. Med. Microbiol.">
        <title>Heterogenic virulence in a diarrheagenic Escherichia coli: evidence for an EPEC expressing heat-labile toxin of ETEC.</title>
        <authorList>
            <person name="Dutta S."/>
            <person name="Pazhani G.P."/>
            <person name="Nataro J.P."/>
            <person name="Ramamurthy T."/>
        </authorList>
    </citation>
    <scope>NUCLEOTIDE SEQUENCE</scope>
    <source>
        <strain evidence="4">639</strain>
        <plasmid evidence="4">unnamed</plasmid>
    </source>
</reference>
<keyword evidence="3" id="KW-0804">Transcription</keyword>
<keyword evidence="1" id="KW-0805">Transcription regulation</keyword>
<name>A0A0E3MS43_ECOLX</name>
<protein>
    <submittedName>
        <fullName evidence="4">Bacterial regulatory helix-turn-helix s, AraC family protein</fullName>
    </submittedName>
</protein>
<dbReference type="GO" id="GO:0000976">
    <property type="term" value="F:transcription cis-regulatory region binding"/>
    <property type="evidence" value="ECO:0007669"/>
    <property type="project" value="TreeGrafter"/>
</dbReference>
<proteinExistence type="predicted"/>
<dbReference type="Gene3D" id="1.10.10.60">
    <property type="entry name" value="Homeodomain-like"/>
    <property type="match status" value="1"/>
</dbReference>
<evidence type="ECO:0000256" key="1">
    <source>
        <dbReference type="ARBA" id="ARBA00023015"/>
    </source>
</evidence>
<geneLocation type="plasmid" evidence="4">
    <name>unnamed</name>
</geneLocation>